<feature type="domain" description="FAD-binding PCMH-type" evidence="4">
    <location>
        <begin position="111"/>
        <end position="289"/>
    </location>
</feature>
<dbReference type="InterPro" id="IPR016166">
    <property type="entry name" value="FAD-bd_PCMH"/>
</dbReference>
<dbReference type="GO" id="GO:0016491">
    <property type="term" value="F:oxidoreductase activity"/>
    <property type="evidence" value="ECO:0007669"/>
    <property type="project" value="UniProtKB-KW"/>
</dbReference>
<dbReference type="InterPro" id="IPR016169">
    <property type="entry name" value="FAD-bd_PCMH_sub2"/>
</dbReference>
<organism evidence="5 6">
    <name type="scientific">Pleurostoma richardsiae</name>
    <dbReference type="NCBI Taxonomy" id="41990"/>
    <lineage>
        <taxon>Eukaryota</taxon>
        <taxon>Fungi</taxon>
        <taxon>Dikarya</taxon>
        <taxon>Ascomycota</taxon>
        <taxon>Pezizomycotina</taxon>
        <taxon>Sordariomycetes</taxon>
        <taxon>Sordariomycetidae</taxon>
        <taxon>Calosphaeriales</taxon>
        <taxon>Pleurostomataceae</taxon>
        <taxon>Pleurostoma</taxon>
    </lineage>
</organism>
<dbReference type="Gene3D" id="3.30.465.10">
    <property type="match status" value="2"/>
</dbReference>
<comment type="caution">
    <text evidence="5">The sequence shown here is derived from an EMBL/GenBank/DDBJ whole genome shotgun (WGS) entry which is preliminary data.</text>
</comment>
<keyword evidence="3" id="KW-0732">Signal</keyword>
<dbReference type="AlphaFoldDB" id="A0AA38VK38"/>
<dbReference type="InterPro" id="IPR036318">
    <property type="entry name" value="FAD-bd_PCMH-like_sf"/>
</dbReference>
<sequence length="563" mass="59726">MQLSDFTLALPMWAVGANASTSCYCMPSDACWPSADTWSQFNSTLGGRLIATVPIGSPCHDPNYDADACAALQSNWTLPVPHLETSSSVMEAYFANQSCDPFTAQEKPCVLGNYVSYAVNVSSTADVAASISFAKENNIRIVIRNTGHDYFGRSTGAAALAIWTHYLTSTEVTTWSDSTYSGPAMKFGAGVLGYTATAAAHDAGLVVVGGECPTVGLAGGYTQGGGHSVLSTTFGLAADQTLQFEVVTASGTVVNASQTENSDLYWALSGGGPGTYGVVTSLTVRAFPEATIGGAAITLAAAYTTTELFNEAVTAFHGMLPNMSDLGANVAYLLTNQYLAVNPVTVYNSTADYVENVVLAPFVAKLATLGVPASISYSELSYAEHYETYMGPLPNGHLAVESYQFGSRLIPRSVVETDNDAFNEVVQNLTSNGIIAGGTAGSYGNVNGVDNAAHPAWRDAIMQLQLASVWDNDPDAWDSMLAAQKQMTDEFVPQLMAITPGSGTYVNEADFNQPNWKEDFFGDNYDKLLTIKEKWDPDGVFYILKGVGSDAWTVAADGRMCRV</sequence>
<dbReference type="PANTHER" id="PTHR13878:SF91">
    <property type="entry name" value="FAD BINDING DOMAIN PROTEIN (AFU_ORTHOLOGUE AFUA_6G12070)-RELATED"/>
    <property type="match status" value="1"/>
</dbReference>
<evidence type="ECO:0000256" key="3">
    <source>
        <dbReference type="SAM" id="SignalP"/>
    </source>
</evidence>
<comment type="similarity">
    <text evidence="1">Belongs to the oxygen-dependent FAD-linked oxidoreductase family.</text>
</comment>
<dbReference type="SUPFAM" id="SSF56176">
    <property type="entry name" value="FAD-binding/transporter-associated domain-like"/>
    <property type="match status" value="1"/>
</dbReference>
<evidence type="ECO:0000313" key="5">
    <source>
        <dbReference type="EMBL" id="KAJ9137089.1"/>
    </source>
</evidence>
<reference evidence="5" key="1">
    <citation type="submission" date="2022-07" db="EMBL/GenBank/DDBJ databases">
        <title>Fungi with potential for degradation of polypropylene.</title>
        <authorList>
            <person name="Gostincar C."/>
        </authorList>
    </citation>
    <scope>NUCLEOTIDE SEQUENCE</scope>
    <source>
        <strain evidence="5">EXF-13308</strain>
    </source>
</reference>
<evidence type="ECO:0000256" key="1">
    <source>
        <dbReference type="ARBA" id="ARBA00005466"/>
    </source>
</evidence>
<dbReference type="GO" id="GO:0071949">
    <property type="term" value="F:FAD binding"/>
    <property type="evidence" value="ECO:0007669"/>
    <property type="project" value="InterPro"/>
</dbReference>
<dbReference type="InterPro" id="IPR050432">
    <property type="entry name" value="FAD-linked_Oxidoreductases_BP"/>
</dbReference>
<evidence type="ECO:0000256" key="2">
    <source>
        <dbReference type="ARBA" id="ARBA00023002"/>
    </source>
</evidence>
<dbReference type="PANTHER" id="PTHR13878">
    <property type="entry name" value="GULONOLACTONE OXIDASE"/>
    <property type="match status" value="1"/>
</dbReference>
<protein>
    <submittedName>
        <fullName evidence="5">FAD/FMN-containing dehydrogenase</fullName>
    </submittedName>
</protein>
<dbReference type="Proteomes" id="UP001174694">
    <property type="component" value="Unassembled WGS sequence"/>
</dbReference>
<dbReference type="InterPro" id="IPR006094">
    <property type="entry name" value="Oxid_FAD_bind_N"/>
</dbReference>
<dbReference type="EMBL" id="JANBVO010000036">
    <property type="protein sequence ID" value="KAJ9137089.1"/>
    <property type="molecule type" value="Genomic_DNA"/>
</dbReference>
<feature type="chain" id="PRO_5041459580" evidence="3">
    <location>
        <begin position="20"/>
        <end position="563"/>
    </location>
</feature>
<dbReference type="PROSITE" id="PS51387">
    <property type="entry name" value="FAD_PCMH"/>
    <property type="match status" value="1"/>
</dbReference>
<evidence type="ECO:0000313" key="6">
    <source>
        <dbReference type="Proteomes" id="UP001174694"/>
    </source>
</evidence>
<dbReference type="InterPro" id="IPR012951">
    <property type="entry name" value="BBE"/>
</dbReference>
<proteinExistence type="inferred from homology"/>
<feature type="signal peptide" evidence="3">
    <location>
        <begin position="1"/>
        <end position="19"/>
    </location>
</feature>
<dbReference type="Pfam" id="PF01565">
    <property type="entry name" value="FAD_binding_4"/>
    <property type="match status" value="1"/>
</dbReference>
<gene>
    <name evidence="5" type="ORF">NKR23_g9422</name>
</gene>
<keyword evidence="6" id="KW-1185">Reference proteome</keyword>
<name>A0AA38VK38_9PEZI</name>
<accession>A0AA38VK38</accession>
<evidence type="ECO:0000259" key="4">
    <source>
        <dbReference type="PROSITE" id="PS51387"/>
    </source>
</evidence>
<keyword evidence="2" id="KW-0560">Oxidoreductase</keyword>
<dbReference type="Pfam" id="PF08031">
    <property type="entry name" value="BBE"/>
    <property type="match status" value="1"/>
</dbReference>